<name>U4T2C9_9GAMM</name>
<reference evidence="1 2" key="1">
    <citation type="journal article" date="2013" name="Genome Announc.">
        <title>Draft Genome Sequence of Psychrobacter aquaticus Strain CMS 56T, Isolated from a Cyanobacterial Mat Sample Collected from Water Bodies in the McMurdo Dry Valley Region of Antarctica.</title>
        <authorList>
            <person name="Reddy G.S."/>
            <person name="Ara S."/>
            <person name="Singh A."/>
            <person name="Kumar Pinnaka A."/>
            <person name="Shivaji S."/>
        </authorList>
    </citation>
    <scope>NUCLEOTIDE SEQUENCE [LARGE SCALE GENOMIC DNA]</scope>
    <source>
        <strain evidence="1 2">CMS 56</strain>
    </source>
</reference>
<dbReference type="EMBL" id="AUSW01000034">
    <property type="protein sequence ID" value="ERL55092.1"/>
    <property type="molecule type" value="Genomic_DNA"/>
</dbReference>
<proteinExistence type="predicted"/>
<sequence>MRSYDQNIDPKKALLSVQNHKKTAIVLMINKRSYFSTKLLI</sequence>
<accession>U4T2C9</accession>
<evidence type="ECO:0000313" key="1">
    <source>
        <dbReference type="EMBL" id="ERL55092.1"/>
    </source>
</evidence>
<comment type="caution">
    <text evidence="1">The sequence shown here is derived from an EMBL/GenBank/DDBJ whole genome shotgun (WGS) entry which is preliminary data.</text>
</comment>
<protein>
    <submittedName>
        <fullName evidence="1">Uncharacterized protein</fullName>
    </submittedName>
</protein>
<evidence type="ECO:0000313" key="2">
    <source>
        <dbReference type="Proteomes" id="UP000016761"/>
    </source>
</evidence>
<dbReference type="AlphaFoldDB" id="U4T2C9"/>
<dbReference type="Proteomes" id="UP000016761">
    <property type="component" value="Unassembled WGS sequence"/>
</dbReference>
<gene>
    <name evidence="1" type="ORF">M917_2438</name>
</gene>
<dbReference type="PATRIC" id="fig|1354303.4.peg.2402"/>
<keyword evidence="2" id="KW-1185">Reference proteome</keyword>
<organism evidence="1 2">
    <name type="scientific">Psychrobacter aquaticus CMS 56</name>
    <dbReference type="NCBI Taxonomy" id="1354303"/>
    <lineage>
        <taxon>Bacteria</taxon>
        <taxon>Pseudomonadati</taxon>
        <taxon>Pseudomonadota</taxon>
        <taxon>Gammaproteobacteria</taxon>
        <taxon>Moraxellales</taxon>
        <taxon>Moraxellaceae</taxon>
        <taxon>Psychrobacter</taxon>
    </lineage>
</organism>